<evidence type="ECO:0000313" key="3">
    <source>
        <dbReference type="Proteomes" id="UP000321298"/>
    </source>
</evidence>
<feature type="transmembrane region" description="Helical" evidence="1">
    <location>
        <begin position="192"/>
        <end position="208"/>
    </location>
</feature>
<feature type="transmembrane region" description="Helical" evidence="1">
    <location>
        <begin position="379"/>
        <end position="398"/>
    </location>
</feature>
<gene>
    <name evidence="2" type="ORF">FGL83_08835</name>
</gene>
<dbReference type="EMBL" id="CP042387">
    <property type="protein sequence ID" value="QEA44766.1"/>
    <property type="molecule type" value="Genomic_DNA"/>
</dbReference>
<keyword evidence="3" id="KW-1185">Reference proteome</keyword>
<name>A0AAP9JAU2_LEULA</name>
<feature type="transmembrane region" description="Helical" evidence="1">
    <location>
        <begin position="214"/>
        <end position="234"/>
    </location>
</feature>
<evidence type="ECO:0000256" key="1">
    <source>
        <dbReference type="SAM" id="Phobius"/>
    </source>
</evidence>
<feature type="transmembrane region" description="Helical" evidence="1">
    <location>
        <begin position="315"/>
        <end position="331"/>
    </location>
</feature>
<dbReference type="Pfam" id="PF05975">
    <property type="entry name" value="EcsB"/>
    <property type="match status" value="1"/>
</dbReference>
<dbReference type="GO" id="GO:0016020">
    <property type="term" value="C:membrane"/>
    <property type="evidence" value="ECO:0007669"/>
    <property type="project" value="InterPro"/>
</dbReference>
<keyword evidence="1" id="KW-0812">Transmembrane</keyword>
<dbReference type="AlphaFoldDB" id="A0AAP9JAU2"/>
<evidence type="ECO:0000313" key="2">
    <source>
        <dbReference type="EMBL" id="QEA44766.1"/>
    </source>
</evidence>
<dbReference type="Proteomes" id="UP000321298">
    <property type="component" value="Chromosome"/>
</dbReference>
<accession>A0AAP9JAU2</accession>
<feature type="transmembrane region" description="Helical" evidence="1">
    <location>
        <begin position="121"/>
        <end position="145"/>
    </location>
</feature>
<protein>
    <submittedName>
        <fullName evidence="2">ABC transporter permease</fullName>
    </submittedName>
</protein>
<feature type="transmembrane region" description="Helical" evidence="1">
    <location>
        <begin position="151"/>
        <end position="171"/>
    </location>
</feature>
<feature type="transmembrane region" description="Helical" evidence="1">
    <location>
        <begin position="42"/>
        <end position="61"/>
    </location>
</feature>
<organism evidence="2 3">
    <name type="scientific">Leuconostoc lactis</name>
    <dbReference type="NCBI Taxonomy" id="1246"/>
    <lineage>
        <taxon>Bacteria</taxon>
        <taxon>Bacillati</taxon>
        <taxon>Bacillota</taxon>
        <taxon>Bacilli</taxon>
        <taxon>Lactobacillales</taxon>
        <taxon>Lactobacillaceae</taxon>
        <taxon>Leuconostoc</taxon>
    </lineage>
</organism>
<reference evidence="2 3" key="1">
    <citation type="submission" date="2019-06" db="EMBL/GenBank/DDBJ databases">
        <title>Genome analyses of bacteria isolated from kimchi.</title>
        <authorList>
            <person name="Lee S."/>
            <person name="Ahn S."/>
            <person name="Roh S."/>
        </authorList>
    </citation>
    <scope>NUCLEOTIDE SEQUENCE [LARGE SCALE GENOMIC DNA]</scope>
    <source>
        <strain evidence="2 3">CBA3625</strain>
    </source>
</reference>
<keyword evidence="1" id="KW-0472">Membrane</keyword>
<feature type="transmembrane region" description="Helical" evidence="1">
    <location>
        <begin position="73"/>
        <end position="96"/>
    </location>
</feature>
<proteinExistence type="predicted"/>
<feature type="transmembrane region" description="Helical" evidence="1">
    <location>
        <begin position="404"/>
        <end position="426"/>
    </location>
</feature>
<keyword evidence="1" id="KW-1133">Transmembrane helix</keyword>
<dbReference type="InterPro" id="IPR010288">
    <property type="entry name" value="EcsB_ABC"/>
</dbReference>
<dbReference type="PIRSF" id="PIRSF037259">
    <property type="entry name" value="EcsB_ABC"/>
    <property type="match status" value="1"/>
</dbReference>
<feature type="transmembrane region" description="Helical" evidence="1">
    <location>
        <begin position="337"/>
        <end position="358"/>
    </location>
</feature>
<sequence length="435" mass="49881">MTILIWHKERCLMAMTKLFASRWHQANHITVTYLKRLFNDHFLVFLVIAFGAGVLGYRELLTDPRYMQLWQSPWLIAAVVLWLVVGLQFGALITYFKPADALFLMGSDQQLVKHYLPRTFAVSYGVAMVWQSAIIGLIVPILWQIGGMSGWRLALLWCIVLAYKGQLLLIARQRLFLTLQQSDHAWRRGVQAIIYRVVIPGGLLTLLLTVPQKWLGLVGLTLLIILCLAGYRYWLTATRAKSLAINWPIAIAQAQQHEQRVYRFYATFAEIPNQPRTIKRRRYLDGVIKTLTKRQSVMYRLYLIRLARDNDSLPLAMRLAVLGLLLVWALAQAPIWLVAVIAAAVLYLITFQLLPLYTNTQQTLWTRLMPVSPATQQQAFIMLNQQLNGLVASLLVLASWPHGWATMGATLISVVVMWLFLSRVYLPKQLNKKRF</sequence>